<evidence type="ECO:0000313" key="13">
    <source>
        <dbReference type="EMBL" id="GLC24461.1"/>
    </source>
</evidence>
<dbReference type="PANTHER" id="PTHR43200">
    <property type="entry name" value="PHOSPHATASE"/>
    <property type="match status" value="1"/>
</dbReference>
<evidence type="ECO:0000256" key="8">
    <source>
        <dbReference type="ARBA" id="ARBA00022842"/>
    </source>
</evidence>
<dbReference type="Gene3D" id="3.40.190.80">
    <property type="match status" value="1"/>
</dbReference>
<comment type="similarity">
    <text evidence="3">Belongs to the inositol monophosphatase superfamily.</text>
</comment>
<keyword evidence="14" id="KW-1185">Reference proteome</keyword>
<comment type="caution">
    <text evidence="13">The sequence shown here is derived from an EMBL/GenBank/DDBJ whole genome shotgun (WGS) entry which is preliminary data.</text>
</comment>
<dbReference type="GO" id="GO:0000105">
    <property type="term" value="P:L-histidine biosynthetic process"/>
    <property type="evidence" value="ECO:0007669"/>
    <property type="project" value="UniProtKB-UniRule"/>
</dbReference>
<dbReference type="GO" id="GO:0046872">
    <property type="term" value="F:metal ion binding"/>
    <property type="evidence" value="ECO:0007669"/>
    <property type="project" value="UniProtKB-KW"/>
</dbReference>
<dbReference type="InterPro" id="IPR011809">
    <property type="entry name" value="His_9_proposed"/>
</dbReference>
<keyword evidence="8 12" id="KW-0460">Magnesium</keyword>
<reference evidence="13" key="1">
    <citation type="submission" date="2022-08" db="EMBL/GenBank/DDBJ databases">
        <title>Draft genome sequencing of Roseisolibacter agri AW1220.</title>
        <authorList>
            <person name="Tobiishi Y."/>
            <person name="Tonouchi A."/>
        </authorList>
    </citation>
    <scope>NUCLEOTIDE SEQUENCE</scope>
    <source>
        <strain evidence="13">AW1220</strain>
    </source>
</reference>
<evidence type="ECO:0000256" key="1">
    <source>
        <dbReference type="ARBA" id="ARBA00001946"/>
    </source>
</evidence>
<name>A0AA37V5R7_9BACT</name>
<dbReference type="InterPro" id="IPR020583">
    <property type="entry name" value="Inositol_monoP_metal-BS"/>
</dbReference>
<dbReference type="EC" id="3.1.3.15" evidence="4 11"/>
<comment type="pathway">
    <text evidence="2">Amino-acid biosynthesis; L-histidine biosynthesis; L-histidine from 5-phospho-alpha-D-ribose 1-diphosphate: step 8/9.</text>
</comment>
<feature type="binding site" evidence="12">
    <location>
        <position position="70"/>
    </location>
    <ligand>
        <name>Mg(2+)</name>
        <dbReference type="ChEBI" id="CHEBI:18420"/>
        <label>1</label>
        <note>catalytic</note>
    </ligand>
</feature>
<dbReference type="GO" id="GO:0004401">
    <property type="term" value="F:histidinol-phosphatase activity"/>
    <property type="evidence" value="ECO:0007669"/>
    <property type="project" value="UniProtKB-UniRule"/>
</dbReference>
<organism evidence="13 14">
    <name type="scientific">Roseisolibacter agri</name>
    <dbReference type="NCBI Taxonomy" id="2014610"/>
    <lineage>
        <taxon>Bacteria</taxon>
        <taxon>Pseudomonadati</taxon>
        <taxon>Gemmatimonadota</taxon>
        <taxon>Gemmatimonadia</taxon>
        <taxon>Gemmatimonadales</taxon>
        <taxon>Gemmatimonadaceae</taxon>
        <taxon>Roseisolibacter</taxon>
    </lineage>
</organism>
<evidence type="ECO:0000256" key="4">
    <source>
        <dbReference type="ARBA" id="ARBA00013085"/>
    </source>
</evidence>
<proteinExistence type="inferred from homology"/>
<feature type="binding site" evidence="12">
    <location>
        <position position="211"/>
    </location>
    <ligand>
        <name>Mg(2+)</name>
        <dbReference type="ChEBI" id="CHEBI:18420"/>
        <label>1</label>
        <note>catalytic</note>
    </ligand>
</feature>
<dbReference type="PROSITE" id="PS00629">
    <property type="entry name" value="IMP_1"/>
    <property type="match status" value="1"/>
</dbReference>
<dbReference type="InterPro" id="IPR051090">
    <property type="entry name" value="Inositol_monoP_superfamily"/>
</dbReference>
<evidence type="ECO:0000256" key="6">
    <source>
        <dbReference type="ARBA" id="ARBA00022723"/>
    </source>
</evidence>
<evidence type="ECO:0000256" key="11">
    <source>
        <dbReference type="NCBIfam" id="TIGR02067"/>
    </source>
</evidence>
<accession>A0AA37V5R7</accession>
<evidence type="ECO:0000256" key="10">
    <source>
        <dbReference type="ARBA" id="ARBA00049158"/>
    </source>
</evidence>
<comment type="cofactor">
    <cofactor evidence="1 12">
        <name>Mg(2+)</name>
        <dbReference type="ChEBI" id="CHEBI:18420"/>
    </cofactor>
</comment>
<comment type="catalytic activity">
    <reaction evidence="10">
        <text>L-histidinol phosphate + H2O = L-histidinol + phosphate</text>
        <dbReference type="Rhea" id="RHEA:14465"/>
        <dbReference type="ChEBI" id="CHEBI:15377"/>
        <dbReference type="ChEBI" id="CHEBI:43474"/>
        <dbReference type="ChEBI" id="CHEBI:57699"/>
        <dbReference type="ChEBI" id="CHEBI:57980"/>
        <dbReference type="EC" id="3.1.3.15"/>
    </reaction>
</comment>
<evidence type="ECO:0000256" key="5">
    <source>
        <dbReference type="ARBA" id="ARBA00022605"/>
    </source>
</evidence>
<evidence type="ECO:0000256" key="9">
    <source>
        <dbReference type="ARBA" id="ARBA00023102"/>
    </source>
</evidence>
<dbReference type="AlphaFoldDB" id="A0AA37V5R7"/>
<keyword evidence="7" id="KW-0378">Hydrolase</keyword>
<dbReference type="RefSeq" id="WP_284348909.1">
    <property type="nucleotide sequence ID" value="NZ_BRXS01000002.1"/>
</dbReference>
<evidence type="ECO:0000256" key="2">
    <source>
        <dbReference type="ARBA" id="ARBA00004970"/>
    </source>
</evidence>
<dbReference type="Pfam" id="PF00459">
    <property type="entry name" value="Inositol_P"/>
    <property type="match status" value="1"/>
</dbReference>
<feature type="binding site" evidence="12">
    <location>
        <position position="88"/>
    </location>
    <ligand>
        <name>Mg(2+)</name>
        <dbReference type="ChEBI" id="CHEBI:18420"/>
        <label>1</label>
        <note>catalytic</note>
    </ligand>
</feature>
<evidence type="ECO:0000256" key="12">
    <source>
        <dbReference type="PIRSR" id="PIRSR600760-2"/>
    </source>
</evidence>
<feature type="binding site" evidence="12">
    <location>
        <position position="89"/>
    </location>
    <ligand>
        <name>Mg(2+)</name>
        <dbReference type="ChEBI" id="CHEBI:18420"/>
        <label>1</label>
        <note>catalytic</note>
    </ligand>
</feature>
<dbReference type="Proteomes" id="UP001161325">
    <property type="component" value="Unassembled WGS sequence"/>
</dbReference>
<gene>
    <name evidence="13" type="ORF">rosag_09740</name>
</gene>
<keyword evidence="9" id="KW-0368">Histidine biosynthesis</keyword>
<dbReference type="PANTHER" id="PTHR43200:SF6">
    <property type="entry name" value="3'(2'),5'-BISPHOSPHATE NUCLEOTIDASE"/>
    <property type="match status" value="1"/>
</dbReference>
<evidence type="ECO:0000256" key="7">
    <source>
        <dbReference type="ARBA" id="ARBA00022801"/>
    </source>
</evidence>
<dbReference type="PRINTS" id="PR00377">
    <property type="entry name" value="IMPHPHTASES"/>
</dbReference>
<dbReference type="SUPFAM" id="SSF56655">
    <property type="entry name" value="Carbohydrate phosphatase"/>
    <property type="match status" value="1"/>
</dbReference>
<dbReference type="NCBIfam" id="TIGR02067">
    <property type="entry name" value="his_9_HisN"/>
    <property type="match status" value="1"/>
</dbReference>
<dbReference type="Gene3D" id="3.30.540.10">
    <property type="entry name" value="Fructose-1,6-Bisphosphatase, subunit A, domain 1"/>
    <property type="match status" value="1"/>
</dbReference>
<keyword evidence="6 12" id="KW-0479">Metal-binding</keyword>
<keyword evidence="5" id="KW-0028">Amino-acid biosynthesis</keyword>
<dbReference type="EMBL" id="BRXS01000002">
    <property type="protein sequence ID" value="GLC24461.1"/>
    <property type="molecule type" value="Genomic_DNA"/>
</dbReference>
<feature type="binding site" evidence="12">
    <location>
        <position position="86"/>
    </location>
    <ligand>
        <name>Mg(2+)</name>
        <dbReference type="ChEBI" id="CHEBI:18420"/>
        <label>1</label>
        <note>catalytic</note>
    </ligand>
</feature>
<evidence type="ECO:0000256" key="3">
    <source>
        <dbReference type="ARBA" id="ARBA00009759"/>
    </source>
</evidence>
<sequence length="258" mass="27396">MTDASPALLMYAAADVARVAGDHAMRFFGAGVDVETKGDGSPVTVADRGAEQVARAWIETRFPGDGILGEEFGLTRGDAPRRWVLDPIDGTKTFVRGVPLWGTLVACVEGDTVLAGAAYFPAVREMVAAAPGEGCWWNGARARVSDVASLDRAMVLTTDPKFGHRPERRDAWRALEDAALLSRSWADCYGYLLVATGRAEVMVDAIVGDWDTAPLLPIIEEAGGAFTTWDGRRTAFGGDAIATNGALAAEARRVLGRG</sequence>
<protein>
    <recommendedName>
        <fullName evidence="4 11">Histidinol-phosphatase</fullName>
        <ecNumber evidence="4 11">3.1.3.15</ecNumber>
    </recommendedName>
</protein>
<evidence type="ECO:0000313" key="14">
    <source>
        <dbReference type="Proteomes" id="UP001161325"/>
    </source>
</evidence>
<dbReference type="InterPro" id="IPR000760">
    <property type="entry name" value="Inositol_monophosphatase-like"/>
</dbReference>